<dbReference type="FunFam" id="2.30.30.40:FF:000162">
    <property type="entry name" value="MIA SH3 domain ER export factor 3"/>
    <property type="match status" value="1"/>
</dbReference>
<proteinExistence type="inferred from homology"/>
<name>A0AAD8GAD2_ACIOX</name>
<keyword evidence="11" id="KW-0653">Protein transport</keyword>
<keyword evidence="12" id="KW-1133">Transmembrane helix</keyword>
<evidence type="ECO:0000256" key="11">
    <source>
        <dbReference type="ARBA" id="ARBA00022927"/>
    </source>
</evidence>
<keyword evidence="6" id="KW-0597">Phosphoprotein</keyword>
<comment type="caution">
    <text evidence="23">The sequence shown here is derived from an EMBL/GenBank/DDBJ whole genome shotgun (WGS) entry which is preliminary data.</text>
</comment>
<feature type="compositionally biased region" description="Basic and acidic residues" evidence="20">
    <location>
        <begin position="753"/>
        <end position="778"/>
    </location>
</feature>
<feature type="compositionally biased region" description="Polar residues" evidence="20">
    <location>
        <begin position="165"/>
        <end position="183"/>
    </location>
</feature>
<evidence type="ECO:0000256" key="17">
    <source>
        <dbReference type="ARBA" id="ARBA00068894"/>
    </source>
</evidence>
<dbReference type="InterPro" id="IPR001452">
    <property type="entry name" value="SH3_domain"/>
</dbReference>
<gene>
    <name evidence="23" type="ORF">AOXY_G7606</name>
</gene>
<feature type="compositionally biased region" description="Polar residues" evidence="20">
    <location>
        <begin position="2021"/>
        <end position="2030"/>
    </location>
</feature>
<feature type="compositionally biased region" description="Polar residues" evidence="20">
    <location>
        <begin position="1345"/>
        <end position="1358"/>
    </location>
</feature>
<dbReference type="GO" id="GO:0006888">
    <property type="term" value="P:endoplasmic reticulum to Golgi vesicle-mediated transport"/>
    <property type="evidence" value="ECO:0007669"/>
    <property type="project" value="TreeGrafter"/>
</dbReference>
<feature type="compositionally biased region" description="Basic and acidic residues" evidence="20">
    <location>
        <begin position="367"/>
        <end position="380"/>
    </location>
</feature>
<evidence type="ECO:0000256" key="20">
    <source>
        <dbReference type="SAM" id="MobiDB-lite"/>
    </source>
</evidence>
<comment type="subcellular location">
    <subcellularLocation>
        <location evidence="1">Endoplasmic reticulum membrane</location>
        <topology evidence="1">Single-pass membrane protein</topology>
    </subcellularLocation>
</comment>
<dbReference type="InterPro" id="IPR051500">
    <property type="entry name" value="cTAGE_MIA/OTOR"/>
</dbReference>
<feature type="region of interest" description="Disordered" evidence="20">
    <location>
        <begin position="355"/>
        <end position="443"/>
    </location>
</feature>
<keyword evidence="7" id="KW-0812">Transmembrane</keyword>
<keyword evidence="10" id="KW-0931">ER-Golgi transport</keyword>
<feature type="compositionally biased region" description="Acidic residues" evidence="20">
    <location>
        <begin position="465"/>
        <end position="475"/>
    </location>
</feature>
<keyword evidence="13 19" id="KW-0175">Coiled coil</keyword>
<feature type="region of interest" description="Disordered" evidence="20">
    <location>
        <begin position="547"/>
        <end position="798"/>
    </location>
</feature>
<feature type="compositionally biased region" description="Polar residues" evidence="20">
    <location>
        <begin position="204"/>
        <end position="216"/>
    </location>
</feature>
<dbReference type="Gene3D" id="2.30.30.40">
    <property type="entry name" value="SH3 Domains"/>
    <property type="match status" value="1"/>
</dbReference>
<organism evidence="23 24">
    <name type="scientific">Acipenser oxyrinchus oxyrinchus</name>
    <dbReference type="NCBI Taxonomy" id="40147"/>
    <lineage>
        <taxon>Eukaryota</taxon>
        <taxon>Metazoa</taxon>
        <taxon>Chordata</taxon>
        <taxon>Craniata</taxon>
        <taxon>Vertebrata</taxon>
        <taxon>Euteleostomi</taxon>
        <taxon>Actinopterygii</taxon>
        <taxon>Chondrostei</taxon>
        <taxon>Acipenseriformes</taxon>
        <taxon>Acipenseridae</taxon>
        <taxon>Acipenser</taxon>
    </lineage>
</organism>
<feature type="coiled-coil region" evidence="19">
    <location>
        <begin position="1003"/>
        <end position="1030"/>
    </location>
</feature>
<reference evidence="23" key="1">
    <citation type="submission" date="2022-02" db="EMBL/GenBank/DDBJ databases">
        <title>Atlantic sturgeon de novo genome assembly.</title>
        <authorList>
            <person name="Stock M."/>
            <person name="Klopp C."/>
            <person name="Guiguen Y."/>
            <person name="Cabau C."/>
            <person name="Parinello H."/>
            <person name="Santidrian Yebra-Pimentel E."/>
            <person name="Kuhl H."/>
            <person name="Dirks R.P."/>
            <person name="Guessner J."/>
            <person name="Wuertz S."/>
            <person name="Du K."/>
            <person name="Schartl M."/>
        </authorList>
    </citation>
    <scope>NUCLEOTIDE SEQUENCE</scope>
    <source>
        <strain evidence="23">STURGEONOMICS-FGT-2020</strain>
        <tissue evidence="23">Whole blood</tissue>
    </source>
</reference>
<feature type="region of interest" description="Disordered" evidence="20">
    <location>
        <begin position="157"/>
        <end position="216"/>
    </location>
</feature>
<dbReference type="SUPFAM" id="SSF50044">
    <property type="entry name" value="SH3-domain"/>
    <property type="match status" value="1"/>
</dbReference>
<evidence type="ECO:0000256" key="3">
    <source>
        <dbReference type="ARBA" id="ARBA00022448"/>
    </source>
</evidence>
<keyword evidence="24" id="KW-1185">Reference proteome</keyword>
<evidence type="ECO:0000256" key="16">
    <source>
        <dbReference type="ARBA" id="ARBA00061139"/>
    </source>
</evidence>
<feature type="region of interest" description="Disordered" evidence="20">
    <location>
        <begin position="912"/>
        <end position="937"/>
    </location>
</feature>
<dbReference type="Proteomes" id="UP001230051">
    <property type="component" value="Unassembled WGS sequence"/>
</dbReference>
<evidence type="ECO:0000256" key="5">
    <source>
        <dbReference type="ARBA" id="ARBA00022483"/>
    </source>
</evidence>
<evidence type="ECO:0000256" key="9">
    <source>
        <dbReference type="ARBA" id="ARBA00022824"/>
    </source>
</evidence>
<keyword evidence="2 18" id="KW-0728">SH3 domain</keyword>
<dbReference type="InterPro" id="IPR036028">
    <property type="entry name" value="SH3-like_dom_sf"/>
</dbReference>
<feature type="region of interest" description="Disordered" evidence="20">
    <location>
        <begin position="1344"/>
        <end position="1364"/>
    </location>
</feature>
<feature type="chain" id="PRO_5042012782" description="Transport and Golgi organization protein 1 homolog" evidence="21">
    <location>
        <begin position="26"/>
        <end position="2030"/>
    </location>
</feature>
<dbReference type="Pfam" id="PF07653">
    <property type="entry name" value="SH3_2"/>
    <property type="match status" value="1"/>
</dbReference>
<feature type="domain" description="SH3" evidence="22">
    <location>
        <begin position="50"/>
        <end position="112"/>
    </location>
</feature>
<feature type="compositionally biased region" description="Basic and acidic residues" evidence="20">
    <location>
        <begin position="265"/>
        <end position="277"/>
    </location>
</feature>
<evidence type="ECO:0000256" key="18">
    <source>
        <dbReference type="PROSITE-ProRule" id="PRU00192"/>
    </source>
</evidence>
<evidence type="ECO:0000256" key="10">
    <source>
        <dbReference type="ARBA" id="ARBA00022892"/>
    </source>
</evidence>
<feature type="compositionally biased region" description="Polar residues" evidence="20">
    <location>
        <begin position="249"/>
        <end position="260"/>
    </location>
</feature>
<keyword evidence="5" id="KW-0268">Exocytosis</keyword>
<evidence type="ECO:0000256" key="7">
    <source>
        <dbReference type="ARBA" id="ARBA00022692"/>
    </source>
</evidence>
<feature type="region of interest" description="Disordered" evidence="20">
    <location>
        <begin position="456"/>
        <end position="475"/>
    </location>
</feature>
<evidence type="ECO:0000256" key="4">
    <source>
        <dbReference type="ARBA" id="ARBA00022481"/>
    </source>
</evidence>
<feature type="compositionally biased region" description="Basic and acidic residues" evidence="20">
    <location>
        <begin position="664"/>
        <end position="714"/>
    </location>
</feature>
<keyword evidence="8 21" id="KW-0732">Signal</keyword>
<evidence type="ECO:0000256" key="1">
    <source>
        <dbReference type="ARBA" id="ARBA00004389"/>
    </source>
</evidence>
<feature type="compositionally biased region" description="Polar residues" evidence="20">
    <location>
        <begin position="278"/>
        <end position="292"/>
    </location>
</feature>
<feature type="compositionally biased region" description="Pro residues" evidence="20">
    <location>
        <begin position="1874"/>
        <end position="1889"/>
    </location>
</feature>
<dbReference type="GO" id="GO:0035459">
    <property type="term" value="P:vesicle cargo loading"/>
    <property type="evidence" value="ECO:0007669"/>
    <property type="project" value="TreeGrafter"/>
</dbReference>
<feature type="compositionally biased region" description="Basic and acidic residues" evidence="20">
    <location>
        <begin position="578"/>
        <end position="634"/>
    </location>
</feature>
<feature type="compositionally biased region" description="Pro residues" evidence="20">
    <location>
        <begin position="1971"/>
        <end position="1987"/>
    </location>
</feature>
<dbReference type="PROSITE" id="PS50002">
    <property type="entry name" value="SH3"/>
    <property type="match status" value="1"/>
</dbReference>
<dbReference type="GO" id="GO:0006887">
    <property type="term" value="P:exocytosis"/>
    <property type="evidence" value="ECO:0007669"/>
    <property type="project" value="UniProtKB-KW"/>
</dbReference>
<comment type="similarity">
    <text evidence="16">Belongs to the MIA/OTOR family. Tango1 subfamily.</text>
</comment>
<keyword evidence="14" id="KW-0472">Membrane</keyword>
<evidence type="ECO:0000256" key="2">
    <source>
        <dbReference type="ARBA" id="ARBA00022443"/>
    </source>
</evidence>
<keyword evidence="15" id="KW-0325">Glycoprotein</keyword>
<evidence type="ECO:0000313" key="23">
    <source>
        <dbReference type="EMBL" id="KAK1170688.1"/>
    </source>
</evidence>
<dbReference type="CDD" id="cd11893">
    <property type="entry name" value="SH3_MIA3"/>
    <property type="match status" value="1"/>
</dbReference>
<feature type="coiled-coil region" evidence="19">
    <location>
        <begin position="1569"/>
        <end position="1723"/>
    </location>
</feature>
<dbReference type="PANTHER" id="PTHR23158:SF54">
    <property type="entry name" value="TRANSPORT AND GOLGI ORGANIZATION PROTEIN 1 HOMOLOG"/>
    <property type="match status" value="1"/>
</dbReference>
<keyword evidence="9" id="KW-0256">Endoplasmic reticulum</keyword>
<feature type="region of interest" description="Disordered" evidence="20">
    <location>
        <begin position="228"/>
        <end position="327"/>
    </location>
</feature>
<feature type="compositionally biased region" description="Pro residues" evidence="20">
    <location>
        <begin position="1994"/>
        <end position="2013"/>
    </location>
</feature>
<dbReference type="GO" id="GO:0009306">
    <property type="term" value="P:protein secretion"/>
    <property type="evidence" value="ECO:0007669"/>
    <property type="project" value="TreeGrafter"/>
</dbReference>
<evidence type="ECO:0000256" key="21">
    <source>
        <dbReference type="SAM" id="SignalP"/>
    </source>
</evidence>
<evidence type="ECO:0000256" key="14">
    <source>
        <dbReference type="ARBA" id="ARBA00023136"/>
    </source>
</evidence>
<sequence>MIRHSKAASMAALILYLYLLNLVFAISLSKETVDRRFSDLKRCTDEECSMLMCRGKAARDFSGPDCRFLKFKKGETIYVYYKLAGRTTDVWAGSVGSSFGYFPKDLLEINHIYTEKELEIPTEETDFVCFDSGLDKFDSYDLNKLLGPYGLLEGTNTAVPEMPSSLPSQHSQVDKSTNTNSQAKEIEKQNSPEDSNSEEAGGNKTETIYNKTSSSVLDKEHNKDIVIKDALGTETSQNVLEEPSETESHTNTVGQENQAIGTDEDLPHPLTDYDAHQNTETSSPDDSTTLNDNAEETRISQGEDNLLSVQEDGSEINNAEELMEEQPIPELLKTTMESTFDAVVSDEEETWKVTPVNDDFSFEENNEETHQRFETEHDESSVASNVTPLLSYSEDNIQPEVDHKDDSEEQSLDQQESLSDEQSEIYEDHATEEEIPEDKSLWTTLGDTVFAIVSGGERTNKVTDFEDNEEEDDGEYLLSKEEEPNEDRIYLLGSEKMEDQEKILEMPGAEIEDLEQRVTNEHMGYESEVKDFKNESVSSENIAEVKSTVNGGGLKPGESALTADNTLASESAELSKTPSKEIIEDQESAHDFEKSLHLQQKEIHAEKEETLKDRSMEESDGSQTKEDKSTHIGESDGPSQASEQHEEGTDLKDEDMVDQNLMKDLGEENVSKELEQRMDREAPKDVEQNGPEEYLKEIEQEQSDKTVAKSRETDPYENEELFSEEKDKKLGNETTVDTDEQMDEEKPQASNETVHESTDKSEIRETGEILEETNHLNAEETVEPELGIPNEEEDKEELLEDENAKVAAAADFGTGTVDSNLNNTANALGEEMTVPSKTEHLEIVKKVQSDIKVEAESQHVNNSAFKEAHNETDIVIHDDFETGKADDLVGIDSDIIERPAETIAKLGITKPETDNIGAEDNSAGGEEAQIKENSGREQDGLEYLEANIPELSEEDSIVDPTIEIQEAEEPEYSDGVTQLTLLKGHFDEKRVDRFLKYLGTQHILRVEAMFQDLEEELKLTRQTSKNEEDIEKSLDRILESSETSILDEIEKMLDEREYAEIVQMDNNMFDEEAAVLDDFQEMAFHLRQKYSTASDSTPLAPGVQIPESTDPSIVGVPEENLTETNQTWSIPETEENSMKQEKMETPFATMTENKDGDMGSDVGIKEDTHFERSSIKDIEDVQEIPETTTLKPLNTGFGFNMDHYLTGAPESTDVPDDTVIVDGDQLQKGLSGSWFTALGSVYIVAKECMGPYAEILVTALPEDWQPGPNFYGMPWEPVIITFLVGYFTFIMLLWRTLLAFVTNIFIIILVTEKQLGERIQLLVNEKCEVLEKISEMKQKIEESEQQFVESEKTQSSSAHENEELKEKCQALQQNNEKLIETLRTLQSAVEEERKKNLQQEERISDTQKSISKLQSVIQSKSAELSKVQTCVEEARVKEEAVKAELQSVLKENNTLKDSKKKLLKESRSWEEQHRELSEQIKTFQKSQKDLEDAVARKDNEIEVLSNCITELRQLETVELQKGDAKSNGETQGKKNDAIKNKIKLMTDVSRIKTTLTIVEEERDRYWAKLLDEENSRHQLEEQIQKLEHDHTALSSKKSHLENEFKTIQQKLEIMNELYQQKENALQQKLTQEEYERREKEQKLSEVDGKAVQVVEELKIYKQRIQQIEEELQKTERSYKNQISSHEKKAHENWLNARAAERALVEEKRETANLRQKLVEINDKLTEIQRPSLIKPTPGRQDRQIPPPRRGTLSRDDSYGPSPVSGGAPSPPPMIEGPGRPPSAPVGRREPFSHMDGQLGPRRPPSETSGRFHVPGEHGLPPPFRADVGVCAPPLISTVPRTSSPNIQLDGSMNTKAEGPPSFPGTPIMNSPASGPAPPPKGFAPPPMTGPPNGHAPRPIDGHSLPAPGPRYGPLHPVRGPYGPRPYGPAQPLTVGGPPPPHRDYPPGSRDFAPAMRDVPSGFPLPHGPRDYPFPPRNMPSGTGPPPGMRDYPGPQGPPPHMGPRDYPPGPGVPPQQMQPRDFSSNSQNGP</sequence>
<accession>A0AAD8GAD2</accession>
<dbReference type="PANTHER" id="PTHR23158">
    <property type="entry name" value="MELANOMA INHIBITORY ACTIVITY-RELATED"/>
    <property type="match status" value="1"/>
</dbReference>
<feature type="compositionally biased region" description="Polar residues" evidence="20">
    <location>
        <begin position="381"/>
        <end position="396"/>
    </location>
</feature>
<protein>
    <recommendedName>
        <fullName evidence="17">Transport and Golgi organization protein 1 homolog</fullName>
    </recommendedName>
</protein>
<dbReference type="GO" id="GO:0070971">
    <property type="term" value="C:endoplasmic reticulum exit site"/>
    <property type="evidence" value="ECO:0007669"/>
    <property type="project" value="TreeGrafter"/>
</dbReference>
<feature type="region of interest" description="Disordered" evidence="20">
    <location>
        <begin position="1728"/>
        <end position="2030"/>
    </location>
</feature>
<keyword evidence="3" id="KW-0813">Transport</keyword>
<evidence type="ECO:0000313" key="24">
    <source>
        <dbReference type="Proteomes" id="UP001230051"/>
    </source>
</evidence>
<feature type="compositionally biased region" description="Basic and acidic residues" evidence="20">
    <location>
        <begin position="928"/>
        <end position="937"/>
    </location>
</feature>
<dbReference type="GO" id="GO:0048731">
    <property type="term" value="P:system development"/>
    <property type="evidence" value="ECO:0007669"/>
    <property type="project" value="UniProtKB-ARBA"/>
</dbReference>
<evidence type="ECO:0000259" key="22">
    <source>
        <dbReference type="PROSITE" id="PS50002"/>
    </source>
</evidence>
<feature type="compositionally biased region" description="Acidic residues" evidence="20">
    <location>
        <begin position="418"/>
        <end position="436"/>
    </location>
</feature>
<dbReference type="GO" id="GO:0005789">
    <property type="term" value="C:endoplasmic reticulum membrane"/>
    <property type="evidence" value="ECO:0007669"/>
    <property type="project" value="UniProtKB-SubCell"/>
</dbReference>
<evidence type="ECO:0000256" key="13">
    <source>
        <dbReference type="ARBA" id="ARBA00023054"/>
    </source>
</evidence>
<evidence type="ECO:0000256" key="8">
    <source>
        <dbReference type="ARBA" id="ARBA00022729"/>
    </source>
</evidence>
<evidence type="ECO:0000256" key="19">
    <source>
        <dbReference type="SAM" id="Coils"/>
    </source>
</evidence>
<feature type="compositionally biased region" description="Pro residues" evidence="20">
    <location>
        <begin position="1768"/>
        <end position="1783"/>
    </location>
</feature>
<feature type="signal peptide" evidence="21">
    <location>
        <begin position="1"/>
        <end position="25"/>
    </location>
</feature>
<evidence type="ECO:0000256" key="12">
    <source>
        <dbReference type="ARBA" id="ARBA00022989"/>
    </source>
</evidence>
<feature type="compositionally biased region" description="Polar residues" evidence="20">
    <location>
        <begin position="1838"/>
        <end position="1854"/>
    </location>
</feature>
<evidence type="ECO:0000256" key="15">
    <source>
        <dbReference type="ARBA" id="ARBA00023180"/>
    </source>
</evidence>
<dbReference type="EMBL" id="JAGXEW010000006">
    <property type="protein sequence ID" value="KAK1170688.1"/>
    <property type="molecule type" value="Genomic_DNA"/>
</dbReference>
<feature type="compositionally biased region" description="Polar residues" evidence="20">
    <location>
        <begin position="562"/>
        <end position="577"/>
    </location>
</feature>
<evidence type="ECO:0000256" key="6">
    <source>
        <dbReference type="ARBA" id="ARBA00022553"/>
    </source>
</evidence>
<keyword evidence="4" id="KW-0488">Methylation</keyword>
<feature type="region of interest" description="Disordered" evidence="20">
    <location>
        <begin position="1093"/>
        <end position="1115"/>
    </location>
</feature>